<name>A0A544QYB6_9FIRM</name>
<organism evidence="1 2">
    <name type="scientific">Peptacetobacter hominis</name>
    <dbReference type="NCBI Taxonomy" id="2743610"/>
    <lineage>
        <taxon>Bacteria</taxon>
        <taxon>Bacillati</taxon>
        <taxon>Bacillota</taxon>
        <taxon>Clostridia</taxon>
        <taxon>Peptostreptococcales</taxon>
        <taxon>Peptostreptococcaceae</taxon>
        <taxon>Peptacetobacter</taxon>
    </lineage>
</organism>
<dbReference type="Proteomes" id="UP000317863">
    <property type="component" value="Unassembled WGS sequence"/>
</dbReference>
<keyword evidence="2" id="KW-1185">Reference proteome</keyword>
<dbReference type="Pfam" id="PF12952">
    <property type="entry name" value="DUF3841"/>
    <property type="match status" value="1"/>
</dbReference>
<gene>
    <name evidence="1" type="ORF">EXD82_00605</name>
</gene>
<dbReference type="InterPro" id="IPR024211">
    <property type="entry name" value="DUF3841"/>
</dbReference>
<dbReference type="EMBL" id="SGJB01000001">
    <property type="protein sequence ID" value="TQQ85747.1"/>
    <property type="molecule type" value="Genomic_DNA"/>
</dbReference>
<reference evidence="1 2" key="1">
    <citation type="submission" date="2019-02" db="EMBL/GenBank/DDBJ databases">
        <title>Peptostreptococcaceae bacterium ZHW00191 nov., a new bacterium isolated from the human gut.</title>
        <authorList>
            <person name="Zhou H.-W."/>
            <person name="Chen X.-J."/>
        </authorList>
    </citation>
    <scope>NUCLEOTIDE SEQUENCE [LARGE SCALE GENOMIC DNA]</scope>
    <source>
        <strain evidence="1 2">ZHW00191</strain>
    </source>
</reference>
<sequence length="191" mass="22597">MDIRDNKIILYANQSDTVLDVIEKDGVCYSKKKYVEKKYEESAQVFTTAYSWFVKEAEKYSKKPEEAEYPYWAFADMYNLDMSGGGNFLKLEVPLDEVVLFDVRDWNRILCMKYVGKNENEENEFKELLKNYGVMETKVMFTTFYPDLKRQIEMSWSNLFRHNDSIKSGNDTTTSGVQAGLWRIKKEWIIK</sequence>
<accession>A0A544QYB6</accession>
<dbReference type="OrthoDB" id="1751953at2"/>
<evidence type="ECO:0000313" key="1">
    <source>
        <dbReference type="EMBL" id="TQQ85747.1"/>
    </source>
</evidence>
<protein>
    <submittedName>
        <fullName evidence="1">DUF3841 domain-containing protein</fullName>
    </submittedName>
</protein>
<proteinExistence type="predicted"/>
<comment type="caution">
    <text evidence="1">The sequence shown here is derived from an EMBL/GenBank/DDBJ whole genome shotgun (WGS) entry which is preliminary data.</text>
</comment>
<dbReference type="AlphaFoldDB" id="A0A544QYB6"/>
<dbReference type="RefSeq" id="WP_142534972.1">
    <property type="nucleotide sequence ID" value="NZ_SGJB01000001.1"/>
</dbReference>
<evidence type="ECO:0000313" key="2">
    <source>
        <dbReference type="Proteomes" id="UP000317863"/>
    </source>
</evidence>